<dbReference type="SUPFAM" id="SSF56176">
    <property type="entry name" value="FAD-binding/transporter-associated domain-like"/>
    <property type="match status" value="1"/>
</dbReference>
<dbReference type="SUPFAM" id="SSF52058">
    <property type="entry name" value="L domain-like"/>
    <property type="match status" value="1"/>
</dbReference>
<dbReference type="InterPro" id="IPR004113">
    <property type="entry name" value="FAD-bd_oxidored_4_C"/>
</dbReference>
<dbReference type="EMBL" id="BRYA01000623">
    <property type="protein sequence ID" value="GMI26094.1"/>
    <property type="molecule type" value="Genomic_DNA"/>
</dbReference>
<organism evidence="13 14">
    <name type="scientific">Triparma columacea</name>
    <dbReference type="NCBI Taxonomy" id="722753"/>
    <lineage>
        <taxon>Eukaryota</taxon>
        <taxon>Sar</taxon>
        <taxon>Stramenopiles</taxon>
        <taxon>Ochrophyta</taxon>
        <taxon>Bolidophyceae</taxon>
        <taxon>Parmales</taxon>
        <taxon>Triparmaceae</taxon>
        <taxon>Triparma</taxon>
    </lineage>
</organism>
<evidence type="ECO:0000259" key="12">
    <source>
        <dbReference type="PROSITE" id="PS51387"/>
    </source>
</evidence>
<dbReference type="Pfam" id="PF01565">
    <property type="entry name" value="FAD_binding_4"/>
    <property type="match status" value="1"/>
</dbReference>
<feature type="transmembrane region" description="Helical" evidence="11">
    <location>
        <begin position="1458"/>
        <end position="1477"/>
    </location>
</feature>
<evidence type="ECO:0000313" key="14">
    <source>
        <dbReference type="Proteomes" id="UP001165065"/>
    </source>
</evidence>
<dbReference type="InterPro" id="IPR001611">
    <property type="entry name" value="Leu-rich_rpt"/>
</dbReference>
<feature type="transmembrane region" description="Helical" evidence="11">
    <location>
        <begin position="580"/>
        <end position="601"/>
    </location>
</feature>
<dbReference type="InterPro" id="IPR016166">
    <property type="entry name" value="FAD-bd_PCMH"/>
</dbReference>
<accession>A0A9W7L2P2</accession>
<keyword evidence="8" id="KW-0496">Mitochondrion</keyword>
<comment type="caution">
    <text evidence="13">The sequence shown here is derived from an EMBL/GenBank/DDBJ whole genome shotgun (WGS) entry which is preliminary data.</text>
</comment>
<feature type="region of interest" description="Disordered" evidence="10">
    <location>
        <begin position="394"/>
        <end position="445"/>
    </location>
</feature>
<feature type="transmembrane region" description="Helical" evidence="11">
    <location>
        <begin position="1218"/>
        <end position="1236"/>
    </location>
</feature>
<sequence length="2438" mass="269584">MPETEEEVKSIVALCRNHSISIVPFGAGTSLEGHILSSPSGVTLSLEKMDSILSVNPEDLTCTVQPGVHRLALNESLGREGLFFPVDPGADATIGGMCATNCSGTSAVRYGVMRTNVLALSVVTPQGELIKVGSGAFKNSAGYSLKDLYIGSEGTLGVITSATLRLQPLPSHVSAGVCPFPDLPSACEAVLSVIHHSVSCVKIEVLDSSSIRAFNQYNKSQTNLPDQPHLFIELSDPTEEGLQSQESLVKDILSSFSPTTPSFSTEPASIKSLWAARHSTYYASCSLRPDSKGLVTDVCVPISKLSSLMSETVKDVEASGVVGPCFGHAGDGNFHCILPLLPDDPSEYVEKVSAVNKRLVERAIEMGGTCTGEHGVGTGKMGYLEKQYGAGAPQAEEVAMSQSGEVSKSPPTEGKSSSQMEEEAVPPPGTPPQAPEAEASSGDEMADATLEDEDALKLNPPADAEVEPPLGTPPQAPEAGASSGDEMADVTLEDEDALKLNPPADAEVDVSGDDEEDKPLPHSIYTHRGRVVRGLFCLFLTVIFVTFLHLQPAQLVSLGLKPKSCQDGAVPQPYCYSFHVPYFVTSLYFMYCVVTFKISIIHEQMNPTVLRKLIPLLMLVGTGAFFAICNSSLKNTLDDEASGFMSNTTKFNTTKYTLKLTGKPREYLSAPMLSGDCEWYDTSTFMRSELDVNARSFSNTRFHLGQSSCSGAHIPSIQVLLENVISLLVENPLPSVPSAARIVNESTTTMAKMGRVNIPETHPLSPLDTVGKFLYAYNLGASPTDANITIDHLTFTPVSSVDNRLNNTRDKQFWSCNNADFDVFDSGVTRPVDPNSTVAQLTELLYSAVEQEKTDNPMSIALPDLTPGKVYTVQLIFHEKQSERAFTVAFDGEPIARDYKPAEAQGSPGMKRDNFCRTLDPPHFDQEIQYNPYTTTTPETIDGGGNNGCIIPDWYVDLSLHPSEQKKKENLHLYLGASVLSHTFVAQKPIAHISLFKVSRDDGCEATYSELVVNHNMCPDICELLPAVISAVTVEEEPAIRSKESCNCHIQNQIGWMFNPVCSSDCMSKKLMCREPFVDFLDACSILVDVTNPTHGFAHEFGQLGNILEGGKLRTIASSQLDESTLECFDKIIEDILQKAPLDSQSGSYSSDHATCLPNSFTSEHLSPVDGGNCSLDSWSNYFEKVNEVDHYNSQLYIKVPVSETGANKNEVNPLTSLFLSLLVGFIFLLCAFEALQVRRKLYADGLGQAKIQPTIEEDNNNETDPSKLSVSQARRLSIEHLASMVSAKEAEKLSLDLVSSQLSINGARSLHQEDEAEECEITPLPDIPSAAKLVPSSIRVHSNMSFTELMGPAGYISFFSLFFVCSFCLYVGQYLETAATENDGLPLEIVAFFYLCGLLAAYYFCDSVVFWRGMSLTLEVELRGLYDPLSLLDNFPRLKWVAKYYFDNIANISAGKYSIFVIFSSSFSEVMIQFLNAQNFATWLKWPLLQLYTQVLTAHFLVMGFCLYNSEVSVSTIAVIDVCFESFYTLFNMQRGQLDKSKTKLDFIAVLVPLYFMVEMINDSYLRLMREHIQEFLRFQELQRNYGIAKKGGIFPKLLWIEFNEKLLHHKAEEATHKKKSTEIKEFPEFKPTAFVSKSLESDCHELSINFVVPHASPEQLISYTKYQLSIKTGDYKYIEEIEYELGWSLFHGEFELPKFVARRDIVCDTIFVAQGDRKFDSISRSCEHEKYPKKKRMTRVLLFTSGYHFEPWVDEGGIEGTKVSIIVGTNPGGMVPPWYTNLTLLGQGKLKIKAFHDYFVRNIDPRDGSDNGGIWPDTFAKKLLAEKEAEESGEQGPDFDMKAKMKQMKIHSEEEILKEEEKVRKLKKGANKIRHVLGLFCMGVGLWFGLMLNLSTHKAKSDCASSHYTKCIWEAFGKGSAHLYFEKGFWWGAVCGFGAGDGSRSTFDLDVSECTSEEDWAALNEPSDMDKFEKLTSFTSEGTQRATYPAWLAGETLSSFTKLKELRLKDNSFNSFPKWLKGSLDELQLLDLSYNNITVLPFEVADVDSTGKIMLEGNSIEEIDWAGLDLKVLPKLLREGGLVGLNVSRVNLADNNFEESIFKNLADCSLNTNLKHLDVSNNALRSFDGIQSLEGSLQELVANDNMGVSFSDLVELIDGALKVDTLHKIYAKRCNITSITNPREAGRIEDFNLDIGEGIKELRWMGCPGLPSSVMTRVPKFVRSIEGLETLQMSGFHFADGASIKEGDFPLSLQELKLAFSSNIQLDDRGLRGLNNLTKLDLTRAHGFMMYPMMIEEDLPKLTHLAISRIDRPLQGVIFDRDALYQEMRTDVEASTSLITLIAFSGRPEGCITNFPGKADICEDCKKMNNENKNEREGEEVWISCCHDIGFGQDEDTSDLDQCGVCLYGGLPCDCDSVTNGLEVKPSREECPRLRV</sequence>
<dbReference type="Gene3D" id="3.30.530.20">
    <property type="match status" value="1"/>
</dbReference>
<comment type="subcellular location">
    <subcellularLocation>
        <location evidence="2">Mitochondrion</location>
    </subcellularLocation>
</comment>
<comment type="cofactor">
    <cofactor evidence="1">
        <name>FAD</name>
        <dbReference type="ChEBI" id="CHEBI:57692"/>
    </cofactor>
</comment>
<name>A0A9W7L2P2_9STRA</name>
<dbReference type="PANTHER" id="PTHR11748">
    <property type="entry name" value="D-LACTATE DEHYDROGENASE"/>
    <property type="match status" value="1"/>
</dbReference>
<evidence type="ECO:0000256" key="7">
    <source>
        <dbReference type="ARBA" id="ARBA00023002"/>
    </source>
</evidence>
<evidence type="ECO:0000256" key="3">
    <source>
        <dbReference type="ARBA" id="ARBA00008000"/>
    </source>
</evidence>
<evidence type="ECO:0000256" key="9">
    <source>
        <dbReference type="ARBA" id="ARBA00038897"/>
    </source>
</evidence>
<evidence type="ECO:0000256" key="6">
    <source>
        <dbReference type="ARBA" id="ARBA00022946"/>
    </source>
</evidence>
<feature type="transmembrane region" description="Helical" evidence="11">
    <location>
        <begin position="1489"/>
        <end position="1508"/>
    </location>
</feature>
<feature type="transmembrane region" description="Helical" evidence="11">
    <location>
        <begin position="1385"/>
        <end position="1406"/>
    </location>
</feature>
<dbReference type="PANTHER" id="PTHR11748:SF111">
    <property type="entry name" value="D-LACTATE DEHYDROGENASE, MITOCHONDRIAL-RELATED"/>
    <property type="match status" value="1"/>
</dbReference>
<feature type="compositionally biased region" description="Polar residues" evidence="10">
    <location>
        <begin position="400"/>
        <end position="419"/>
    </location>
</feature>
<keyword evidence="14" id="KW-1185">Reference proteome</keyword>
<dbReference type="GO" id="GO:0005739">
    <property type="term" value="C:mitochondrion"/>
    <property type="evidence" value="ECO:0007669"/>
    <property type="project" value="UniProtKB-SubCell"/>
</dbReference>
<dbReference type="Proteomes" id="UP001165065">
    <property type="component" value="Unassembled WGS sequence"/>
</dbReference>
<dbReference type="InterPro" id="IPR032675">
    <property type="entry name" value="LRR_dom_sf"/>
</dbReference>
<keyword evidence="11" id="KW-0472">Membrane</keyword>
<proteinExistence type="inferred from homology"/>
<feature type="compositionally biased region" description="Acidic residues" evidence="10">
    <location>
        <begin position="506"/>
        <end position="517"/>
    </location>
</feature>
<dbReference type="Pfam" id="PF02913">
    <property type="entry name" value="FAD-oxidase_C"/>
    <property type="match status" value="1"/>
</dbReference>
<dbReference type="SUPFAM" id="SSF55103">
    <property type="entry name" value="FAD-linked oxidases, C-terminal domain"/>
    <property type="match status" value="1"/>
</dbReference>
<dbReference type="InterPro" id="IPR023393">
    <property type="entry name" value="START-like_dom_sf"/>
</dbReference>
<dbReference type="InterPro" id="IPR036318">
    <property type="entry name" value="FAD-bd_PCMH-like_sf"/>
</dbReference>
<comment type="similarity">
    <text evidence="3">Belongs to the FAD-binding oxidoreductase/transferase type 4 family.</text>
</comment>
<feature type="transmembrane region" description="Helical" evidence="11">
    <location>
        <begin position="1354"/>
        <end position="1373"/>
    </location>
</feature>
<dbReference type="GO" id="GO:0004458">
    <property type="term" value="F:D-lactate dehydrogenase (cytochrome) activity"/>
    <property type="evidence" value="ECO:0007669"/>
    <property type="project" value="UniProtKB-EC"/>
</dbReference>
<protein>
    <recommendedName>
        <fullName evidence="9">D-lactate dehydrogenase (cytochrome)</fullName>
        <ecNumber evidence="9">1.1.2.4</ecNumber>
    </recommendedName>
</protein>
<feature type="region of interest" description="Disordered" evidence="10">
    <location>
        <begin position="460"/>
        <end position="521"/>
    </location>
</feature>
<dbReference type="InterPro" id="IPR016169">
    <property type="entry name" value="FAD-bd_PCMH_sub2"/>
</dbReference>
<reference evidence="14" key="1">
    <citation type="journal article" date="2023" name="Commun. Biol.">
        <title>Genome analysis of Parmales, the sister group of diatoms, reveals the evolutionary specialization of diatoms from phago-mixotrophs to photoautotrophs.</title>
        <authorList>
            <person name="Ban H."/>
            <person name="Sato S."/>
            <person name="Yoshikawa S."/>
            <person name="Yamada K."/>
            <person name="Nakamura Y."/>
            <person name="Ichinomiya M."/>
            <person name="Sato N."/>
            <person name="Blanc-Mathieu R."/>
            <person name="Endo H."/>
            <person name="Kuwata A."/>
            <person name="Ogata H."/>
        </authorList>
    </citation>
    <scope>NUCLEOTIDE SEQUENCE [LARGE SCALE GENOMIC DNA]</scope>
</reference>
<evidence type="ECO:0000256" key="2">
    <source>
        <dbReference type="ARBA" id="ARBA00004173"/>
    </source>
</evidence>
<evidence type="ECO:0000256" key="4">
    <source>
        <dbReference type="ARBA" id="ARBA00022630"/>
    </source>
</evidence>
<evidence type="ECO:0000256" key="5">
    <source>
        <dbReference type="ARBA" id="ARBA00022827"/>
    </source>
</evidence>
<dbReference type="PROSITE" id="PS51450">
    <property type="entry name" value="LRR"/>
    <property type="match status" value="1"/>
</dbReference>
<evidence type="ECO:0000256" key="1">
    <source>
        <dbReference type="ARBA" id="ARBA00001974"/>
    </source>
</evidence>
<feature type="compositionally biased region" description="Pro residues" evidence="10">
    <location>
        <begin position="425"/>
        <end position="434"/>
    </location>
</feature>
<feature type="transmembrane region" description="Helical" evidence="11">
    <location>
        <begin position="1544"/>
        <end position="1562"/>
    </location>
</feature>
<dbReference type="OrthoDB" id="203911at2759"/>
<keyword evidence="11" id="KW-1133">Transmembrane helix</keyword>
<keyword evidence="11" id="KW-0812">Transmembrane</keyword>
<dbReference type="PROSITE" id="PS51387">
    <property type="entry name" value="FAD_PCMH"/>
    <property type="match status" value="1"/>
</dbReference>
<evidence type="ECO:0000313" key="13">
    <source>
        <dbReference type="EMBL" id="GMI26094.1"/>
    </source>
</evidence>
<keyword evidence="5" id="KW-0274">FAD</keyword>
<evidence type="ECO:0000256" key="8">
    <source>
        <dbReference type="ARBA" id="ARBA00023128"/>
    </source>
</evidence>
<keyword evidence="4" id="KW-0285">Flavoprotein</keyword>
<dbReference type="Gene3D" id="3.80.10.10">
    <property type="entry name" value="Ribonuclease Inhibitor"/>
    <property type="match status" value="2"/>
</dbReference>
<dbReference type="GO" id="GO:0008720">
    <property type="term" value="F:D-lactate dehydrogenase (NAD+) activity"/>
    <property type="evidence" value="ECO:0007669"/>
    <property type="project" value="TreeGrafter"/>
</dbReference>
<dbReference type="FunFam" id="3.30.465.10:FF:000016">
    <property type="entry name" value="probable D-lactate dehydrogenase, mitochondrial"/>
    <property type="match status" value="1"/>
</dbReference>
<dbReference type="FunFam" id="3.30.70.2740:FF:000001">
    <property type="entry name" value="D-lactate dehydrogenase mitochondrial"/>
    <property type="match status" value="1"/>
</dbReference>
<dbReference type="SUPFAM" id="SSF55961">
    <property type="entry name" value="Bet v1-like"/>
    <property type="match status" value="1"/>
</dbReference>
<dbReference type="GO" id="GO:0071949">
    <property type="term" value="F:FAD binding"/>
    <property type="evidence" value="ECO:0007669"/>
    <property type="project" value="InterPro"/>
</dbReference>
<feature type="compositionally biased region" description="Acidic residues" evidence="10">
    <location>
        <begin position="486"/>
        <end position="496"/>
    </location>
</feature>
<evidence type="ECO:0000256" key="11">
    <source>
        <dbReference type="SAM" id="Phobius"/>
    </source>
</evidence>
<dbReference type="EC" id="1.1.2.4" evidence="9"/>
<dbReference type="Gene3D" id="3.30.465.10">
    <property type="match status" value="1"/>
</dbReference>
<dbReference type="InterPro" id="IPR006094">
    <property type="entry name" value="Oxid_FAD_bind_N"/>
</dbReference>
<keyword evidence="7" id="KW-0560">Oxidoreductase</keyword>
<dbReference type="InterPro" id="IPR016164">
    <property type="entry name" value="FAD-linked_Oxase-like_C"/>
</dbReference>
<keyword evidence="6" id="KW-0809">Transit peptide</keyword>
<evidence type="ECO:0000256" key="10">
    <source>
        <dbReference type="SAM" id="MobiDB-lite"/>
    </source>
</evidence>
<feature type="transmembrane region" description="Helical" evidence="11">
    <location>
        <begin position="531"/>
        <end position="550"/>
    </location>
</feature>
<feature type="transmembrane region" description="Helical" evidence="11">
    <location>
        <begin position="613"/>
        <end position="633"/>
    </location>
</feature>
<feature type="domain" description="FAD-binding PCMH-type" evidence="12">
    <location>
        <begin position="1"/>
        <end position="169"/>
    </location>
</feature>
<dbReference type="GO" id="GO:1903457">
    <property type="term" value="P:lactate catabolic process"/>
    <property type="evidence" value="ECO:0007669"/>
    <property type="project" value="TreeGrafter"/>
</dbReference>
<dbReference type="Gene3D" id="3.30.70.2740">
    <property type="match status" value="1"/>
</dbReference>
<gene>
    <name evidence="13" type="ORF">TrCOL_g12165</name>
</gene>